<proteinExistence type="inferred from homology"/>
<dbReference type="PROSITE" id="PS51257">
    <property type="entry name" value="PROKAR_LIPOPROTEIN"/>
    <property type="match status" value="1"/>
</dbReference>
<organism evidence="9 10">
    <name type="scientific">Coprobacter secundus subsp. similis</name>
    <dbReference type="NCBI Taxonomy" id="2751153"/>
    <lineage>
        <taxon>Bacteria</taxon>
        <taxon>Pseudomonadati</taxon>
        <taxon>Bacteroidota</taxon>
        <taxon>Bacteroidia</taxon>
        <taxon>Bacteroidales</taxon>
        <taxon>Barnesiellaceae</taxon>
        <taxon>Coprobacter</taxon>
    </lineage>
</organism>
<dbReference type="Gene3D" id="1.25.40.390">
    <property type="match status" value="1"/>
</dbReference>
<protein>
    <recommendedName>
        <fullName evidence="11">RagB/SusD family nutrient uptake outer membrane protein</fullName>
    </recommendedName>
</protein>
<evidence type="ECO:0000256" key="6">
    <source>
        <dbReference type="SAM" id="SignalP"/>
    </source>
</evidence>
<evidence type="ECO:0000259" key="7">
    <source>
        <dbReference type="Pfam" id="PF07980"/>
    </source>
</evidence>
<feature type="domain" description="SusD-like N-terminal" evidence="8">
    <location>
        <begin position="23"/>
        <end position="216"/>
    </location>
</feature>
<feature type="signal peptide" evidence="6">
    <location>
        <begin position="1"/>
        <end position="21"/>
    </location>
</feature>
<dbReference type="Pfam" id="PF14322">
    <property type="entry name" value="SusD-like_3"/>
    <property type="match status" value="1"/>
</dbReference>
<comment type="subcellular location">
    <subcellularLocation>
        <location evidence="1">Cell outer membrane</location>
    </subcellularLocation>
</comment>
<dbReference type="RefSeq" id="WP_021931163.1">
    <property type="nucleotide sequence ID" value="NZ_AP023322.1"/>
</dbReference>
<evidence type="ECO:0000259" key="8">
    <source>
        <dbReference type="Pfam" id="PF14322"/>
    </source>
</evidence>
<feature type="domain" description="RagB/SusD" evidence="7">
    <location>
        <begin position="377"/>
        <end position="540"/>
    </location>
</feature>
<gene>
    <name evidence="9" type="ORF">Cop2CBH44_13950</name>
</gene>
<evidence type="ECO:0000256" key="3">
    <source>
        <dbReference type="ARBA" id="ARBA00022729"/>
    </source>
</evidence>
<feature type="chain" id="PRO_5028962228" description="RagB/SusD family nutrient uptake outer membrane protein" evidence="6">
    <location>
        <begin position="22"/>
        <end position="540"/>
    </location>
</feature>
<evidence type="ECO:0000256" key="1">
    <source>
        <dbReference type="ARBA" id="ARBA00004442"/>
    </source>
</evidence>
<accession>A0A7G1HW59</accession>
<dbReference type="InterPro" id="IPR012944">
    <property type="entry name" value="SusD_RagB_dom"/>
</dbReference>
<dbReference type="GO" id="GO:0009279">
    <property type="term" value="C:cell outer membrane"/>
    <property type="evidence" value="ECO:0007669"/>
    <property type="project" value="UniProtKB-SubCell"/>
</dbReference>
<dbReference type="CDD" id="cd08977">
    <property type="entry name" value="SusD"/>
    <property type="match status" value="1"/>
</dbReference>
<evidence type="ECO:0008006" key="11">
    <source>
        <dbReference type="Google" id="ProtNLM"/>
    </source>
</evidence>
<sequence>MKSIKKIIFVLVCCGSFCACEDYLAVTPESAYTDESFYLTATDFETAISGCYSDLNEIFGKNGTGYINTLIARSDECRNSSEIGRFMESSNSTWWSNPWKNLWSMVSRCNKILDKIDGVDFSDQTQKANIKGEALALRGYAYFQFAWCWGGVPLITKPLSLSETHKIARSSQEATYAQAESDFKQAYELLPEAWPSTKTGRVTRYAAAGMLGRLYLYQCISQRRAQKTGETPTPAMAEKAAEWLKLVIDKEGSLYKMATVYTDCFDGAKNNSAERVWETQYLSGASAQALGLSTYFPSIFIPSSLNLRRGDGTKMGGVTFTGGSGSFRASLSIADSSKYELISGNLDDPLSVVVFDKRRDATLVNGLYVDKSTPVYDYYFVKKFLIDSANFPSAIDYWGTNLPILRYTDVKMMYAEALNEIDYAANKTTIFSILNEVRTRGGLKPISEVELPDYNTVFDCIVHERFVEFAFEGLRWPDLVRWRLAEEKIAEHFALQDEGYDESTETPMYGMKKYHHLAPIPYIDIVAYNNENILWQNEGY</sequence>
<reference evidence="10" key="1">
    <citation type="submission" date="2020-07" db="EMBL/GenBank/DDBJ databases">
        <title>Complete genome sequencing of Coprobacter sp. strain 2CBH44.</title>
        <authorList>
            <person name="Sakamoto M."/>
            <person name="Murakami T."/>
            <person name="Mori H."/>
        </authorList>
    </citation>
    <scope>NUCLEOTIDE SEQUENCE [LARGE SCALE GENOMIC DNA]</scope>
    <source>
        <strain evidence="10">2CBH44</strain>
    </source>
</reference>
<evidence type="ECO:0000313" key="9">
    <source>
        <dbReference type="EMBL" id="BCI63042.1"/>
    </source>
</evidence>
<keyword evidence="3 6" id="KW-0732">Signal</keyword>
<dbReference type="EMBL" id="AP023322">
    <property type="protein sequence ID" value="BCI63042.1"/>
    <property type="molecule type" value="Genomic_DNA"/>
</dbReference>
<name>A0A7G1HW59_9BACT</name>
<dbReference type="KEGG" id="copr:Cop2CBH44_13950"/>
<keyword evidence="5" id="KW-0998">Cell outer membrane</keyword>
<dbReference type="AlphaFoldDB" id="A0A7G1HW59"/>
<keyword evidence="4" id="KW-0472">Membrane</keyword>
<evidence type="ECO:0000256" key="5">
    <source>
        <dbReference type="ARBA" id="ARBA00023237"/>
    </source>
</evidence>
<comment type="similarity">
    <text evidence="2">Belongs to the SusD family.</text>
</comment>
<evidence type="ECO:0000256" key="2">
    <source>
        <dbReference type="ARBA" id="ARBA00006275"/>
    </source>
</evidence>
<evidence type="ECO:0000256" key="4">
    <source>
        <dbReference type="ARBA" id="ARBA00023136"/>
    </source>
</evidence>
<dbReference type="SUPFAM" id="SSF48452">
    <property type="entry name" value="TPR-like"/>
    <property type="match status" value="1"/>
</dbReference>
<evidence type="ECO:0000313" key="10">
    <source>
        <dbReference type="Proteomes" id="UP000594042"/>
    </source>
</evidence>
<dbReference type="Proteomes" id="UP000594042">
    <property type="component" value="Chromosome"/>
</dbReference>
<dbReference type="Pfam" id="PF07980">
    <property type="entry name" value="SusD_RagB"/>
    <property type="match status" value="1"/>
</dbReference>
<keyword evidence="10" id="KW-1185">Reference proteome</keyword>
<dbReference type="InterPro" id="IPR011990">
    <property type="entry name" value="TPR-like_helical_dom_sf"/>
</dbReference>
<dbReference type="InterPro" id="IPR033985">
    <property type="entry name" value="SusD-like_N"/>
</dbReference>